<dbReference type="AlphaFoldDB" id="A0A3S5ERZ9"/>
<evidence type="ECO:0000256" key="1">
    <source>
        <dbReference type="SAM" id="Phobius"/>
    </source>
</evidence>
<dbReference type="KEGG" id="rpne:NCTC8284_00813"/>
<accession>A0A3S5ERZ9</accession>
<dbReference type="EMBL" id="LR134405">
    <property type="protein sequence ID" value="VEH65668.1"/>
    <property type="molecule type" value="Genomic_DNA"/>
</dbReference>
<feature type="transmembrane region" description="Helical" evidence="1">
    <location>
        <begin position="12"/>
        <end position="35"/>
    </location>
</feature>
<gene>
    <name evidence="2" type="ORF">NCTC8284_00813</name>
</gene>
<protein>
    <submittedName>
        <fullName evidence="2">Putative transporter</fullName>
    </submittedName>
</protein>
<dbReference type="GO" id="GO:0022857">
    <property type="term" value="F:transmembrane transporter activity"/>
    <property type="evidence" value="ECO:0007669"/>
    <property type="project" value="InterPro"/>
</dbReference>
<proteinExistence type="predicted"/>
<evidence type="ECO:0000313" key="2">
    <source>
        <dbReference type="EMBL" id="VEH65668.1"/>
    </source>
</evidence>
<dbReference type="GO" id="GO:0005886">
    <property type="term" value="C:plasma membrane"/>
    <property type="evidence" value="ECO:0007669"/>
    <property type="project" value="UniProtKB-SubCell"/>
</dbReference>
<dbReference type="Proteomes" id="UP000278733">
    <property type="component" value="Chromosome"/>
</dbReference>
<feature type="transmembrane region" description="Helical" evidence="1">
    <location>
        <begin position="55"/>
        <end position="72"/>
    </location>
</feature>
<organism evidence="2 3">
    <name type="scientific">Rodentibacter pneumotropicus</name>
    <dbReference type="NCBI Taxonomy" id="758"/>
    <lineage>
        <taxon>Bacteria</taxon>
        <taxon>Pseudomonadati</taxon>
        <taxon>Pseudomonadota</taxon>
        <taxon>Gammaproteobacteria</taxon>
        <taxon>Pasteurellales</taxon>
        <taxon>Pasteurellaceae</taxon>
        <taxon>Rodentibacter</taxon>
    </lineage>
</organism>
<keyword evidence="1" id="KW-0472">Membrane</keyword>
<keyword evidence="1" id="KW-1133">Transmembrane helix</keyword>
<name>A0A3S5ERZ9_9PAST</name>
<evidence type="ECO:0000313" key="3">
    <source>
        <dbReference type="Proteomes" id="UP000278733"/>
    </source>
</evidence>
<sequence>MSLSQFMEKRTSFNPFVIGLTLFFVLLLVAMILIAPDHTQTLLNQAKAGIFANFSWFYVLVFSVFLGFCSFCP</sequence>
<reference evidence="2 3" key="1">
    <citation type="submission" date="2018-12" db="EMBL/GenBank/DDBJ databases">
        <authorList>
            <consortium name="Pathogen Informatics"/>
        </authorList>
    </citation>
    <scope>NUCLEOTIDE SEQUENCE [LARGE SCALE GENOMIC DNA]</scope>
    <source>
        <strain evidence="2 3">NCTC8284</strain>
    </source>
</reference>
<keyword evidence="1" id="KW-0812">Transmembrane</keyword>